<keyword evidence="27" id="KW-1185">Reference proteome</keyword>
<organism evidence="26 27">
    <name type="scientific">Patellaria atrata CBS 101060</name>
    <dbReference type="NCBI Taxonomy" id="1346257"/>
    <lineage>
        <taxon>Eukaryota</taxon>
        <taxon>Fungi</taxon>
        <taxon>Dikarya</taxon>
        <taxon>Ascomycota</taxon>
        <taxon>Pezizomycotina</taxon>
        <taxon>Dothideomycetes</taxon>
        <taxon>Dothideomycetes incertae sedis</taxon>
        <taxon>Patellariales</taxon>
        <taxon>Patellariaceae</taxon>
        <taxon>Patellaria</taxon>
    </lineage>
</organism>
<dbReference type="InterPro" id="IPR039261">
    <property type="entry name" value="FNR_nucleotide-bd"/>
</dbReference>
<dbReference type="SUPFAM" id="SSF52343">
    <property type="entry name" value="Ferredoxin reductase-like, C-terminal NADP-linked domain"/>
    <property type="match status" value="1"/>
</dbReference>
<name>A0A9P4S7P1_9PEZI</name>
<feature type="binding site" evidence="23">
    <location>
        <position position="469"/>
    </location>
    <ligand>
        <name>FAD</name>
        <dbReference type="ChEBI" id="CHEBI:57692"/>
    </ligand>
</feature>
<evidence type="ECO:0000256" key="3">
    <source>
        <dbReference type="ARBA" id="ARBA00001974"/>
    </source>
</evidence>
<reference evidence="26" key="1">
    <citation type="journal article" date="2020" name="Stud. Mycol.">
        <title>101 Dothideomycetes genomes: a test case for predicting lifestyles and emergence of pathogens.</title>
        <authorList>
            <person name="Haridas S."/>
            <person name="Albert R."/>
            <person name="Binder M."/>
            <person name="Bloem J."/>
            <person name="Labutti K."/>
            <person name="Salamov A."/>
            <person name="Andreopoulos B."/>
            <person name="Baker S."/>
            <person name="Barry K."/>
            <person name="Bills G."/>
            <person name="Bluhm B."/>
            <person name="Cannon C."/>
            <person name="Castanera R."/>
            <person name="Culley D."/>
            <person name="Daum C."/>
            <person name="Ezra D."/>
            <person name="Gonzalez J."/>
            <person name="Henrissat B."/>
            <person name="Kuo A."/>
            <person name="Liang C."/>
            <person name="Lipzen A."/>
            <person name="Lutzoni F."/>
            <person name="Magnuson J."/>
            <person name="Mondo S."/>
            <person name="Nolan M."/>
            <person name="Ohm R."/>
            <person name="Pangilinan J."/>
            <person name="Park H.-J."/>
            <person name="Ramirez L."/>
            <person name="Alfaro M."/>
            <person name="Sun H."/>
            <person name="Tritt A."/>
            <person name="Yoshinaga Y."/>
            <person name="Zwiers L.-H."/>
            <person name="Turgeon B."/>
            <person name="Goodwin S."/>
            <person name="Spatafora J."/>
            <person name="Crous P."/>
            <person name="Grigoriev I."/>
        </authorList>
    </citation>
    <scope>NUCLEOTIDE SEQUENCE</scope>
    <source>
        <strain evidence="26">CBS 101060</strain>
    </source>
</reference>
<dbReference type="InterPro" id="IPR017927">
    <property type="entry name" value="FAD-bd_FR_type"/>
</dbReference>
<evidence type="ECO:0000256" key="5">
    <source>
        <dbReference type="ARBA" id="ARBA00004572"/>
    </source>
</evidence>
<evidence type="ECO:0000256" key="23">
    <source>
        <dbReference type="PIRSR" id="PIRSR601834-1"/>
    </source>
</evidence>
<dbReference type="Pfam" id="PF00174">
    <property type="entry name" value="Oxidored_molyb"/>
    <property type="match status" value="1"/>
</dbReference>
<keyword evidence="21" id="KW-1015">Disulfide bond</keyword>
<comment type="cofactor">
    <cofactor evidence="1">
        <name>Mo-molybdopterin</name>
        <dbReference type="ChEBI" id="CHEBI:71302"/>
    </cofactor>
</comment>
<dbReference type="Pfam" id="PF00173">
    <property type="entry name" value="Cyt-b5"/>
    <property type="match status" value="1"/>
</dbReference>
<evidence type="ECO:0000256" key="16">
    <source>
        <dbReference type="ARBA" id="ARBA00023002"/>
    </source>
</evidence>
<evidence type="ECO:0000256" key="11">
    <source>
        <dbReference type="ARBA" id="ARBA00022505"/>
    </source>
</evidence>
<keyword evidence="12" id="KW-0349">Heme</keyword>
<evidence type="ECO:0000256" key="8">
    <source>
        <dbReference type="ARBA" id="ARBA00011738"/>
    </source>
</evidence>
<feature type="binding site" evidence="23">
    <location>
        <position position="481"/>
    </location>
    <ligand>
        <name>FAD</name>
        <dbReference type="ChEBI" id="CHEBI:57692"/>
    </ligand>
</feature>
<evidence type="ECO:0000256" key="6">
    <source>
        <dbReference type="ARBA" id="ARBA00006105"/>
    </source>
</evidence>
<keyword evidence="19" id="KW-0534">Nitrate assimilation</keyword>
<evidence type="ECO:0000256" key="7">
    <source>
        <dbReference type="ARBA" id="ARBA00006253"/>
    </source>
</evidence>
<dbReference type="EMBL" id="MU006100">
    <property type="protein sequence ID" value="KAF2837351.1"/>
    <property type="molecule type" value="Genomic_DNA"/>
</dbReference>
<dbReference type="AlphaFoldDB" id="A0A9P4S7P1"/>
<evidence type="ECO:0000256" key="20">
    <source>
        <dbReference type="ARBA" id="ARBA00023136"/>
    </source>
</evidence>
<feature type="binding site" evidence="23">
    <location>
        <position position="450"/>
    </location>
    <ligand>
        <name>FAD</name>
        <dbReference type="ChEBI" id="CHEBI:57692"/>
    </ligand>
</feature>
<dbReference type="PANTHER" id="PTHR19370:SF211">
    <property type="entry name" value="NITRATE REDUCTASE [NADPH]"/>
    <property type="match status" value="1"/>
</dbReference>
<dbReference type="InterPro" id="IPR001199">
    <property type="entry name" value="Cyt_B5-like_heme/steroid-bd"/>
</dbReference>
<dbReference type="InterPro" id="IPR008333">
    <property type="entry name" value="Cbr1-like_FAD-bd_dom"/>
</dbReference>
<evidence type="ECO:0000256" key="9">
    <source>
        <dbReference type="ARBA" id="ARBA00012673"/>
    </source>
</evidence>
<gene>
    <name evidence="26" type="ORF">M501DRAFT_203278</name>
</gene>
<dbReference type="GO" id="GO:0005741">
    <property type="term" value="C:mitochondrial outer membrane"/>
    <property type="evidence" value="ECO:0007669"/>
    <property type="project" value="UniProtKB-SubCell"/>
</dbReference>
<evidence type="ECO:0000256" key="21">
    <source>
        <dbReference type="ARBA" id="ARBA00023157"/>
    </source>
</evidence>
<keyword evidence="18" id="KW-0520">NAD</keyword>
<dbReference type="PROSITE" id="PS00191">
    <property type="entry name" value="CYTOCHROME_B5_1"/>
    <property type="match status" value="1"/>
</dbReference>
<dbReference type="GO" id="GO:0005783">
    <property type="term" value="C:endoplasmic reticulum"/>
    <property type="evidence" value="ECO:0007669"/>
    <property type="project" value="TreeGrafter"/>
</dbReference>
<comment type="caution">
    <text evidence="26">The sequence shown here is derived from an EMBL/GenBank/DDBJ whole genome shotgun (WGS) entry which is preliminary data.</text>
</comment>
<dbReference type="Pfam" id="PF00970">
    <property type="entry name" value="FAD_binding_6"/>
    <property type="match status" value="1"/>
</dbReference>
<keyword evidence="13 23" id="KW-0285">Flavoprotein</keyword>
<dbReference type="GO" id="GO:0042128">
    <property type="term" value="P:nitrate assimilation"/>
    <property type="evidence" value="ECO:0007669"/>
    <property type="project" value="UniProtKB-KW"/>
</dbReference>
<dbReference type="PRINTS" id="PR00363">
    <property type="entry name" value="CYTOCHROMEB5"/>
</dbReference>
<dbReference type="Gene3D" id="3.10.120.10">
    <property type="entry name" value="Cytochrome b5-like heme/steroid binding domain"/>
    <property type="match status" value="1"/>
</dbReference>
<dbReference type="InterPro" id="IPR008335">
    <property type="entry name" value="Mopterin_OxRdtase_euk"/>
</dbReference>
<dbReference type="Gene3D" id="3.90.420.10">
    <property type="entry name" value="Oxidoreductase, molybdopterin-binding domain"/>
    <property type="match status" value="1"/>
</dbReference>
<evidence type="ECO:0000313" key="26">
    <source>
        <dbReference type="EMBL" id="KAF2837351.1"/>
    </source>
</evidence>
<dbReference type="Pfam" id="PF00175">
    <property type="entry name" value="NAD_binding_1"/>
    <property type="match status" value="1"/>
</dbReference>
<dbReference type="SMART" id="SM01117">
    <property type="entry name" value="Cyt-b5"/>
    <property type="match status" value="1"/>
</dbReference>
<keyword evidence="20" id="KW-0472">Membrane</keyword>
<dbReference type="Pfam" id="PF03404">
    <property type="entry name" value="Mo-co_dimer"/>
    <property type="match status" value="1"/>
</dbReference>
<dbReference type="PANTHER" id="PTHR19370">
    <property type="entry name" value="NADH-CYTOCHROME B5 REDUCTASE"/>
    <property type="match status" value="1"/>
</dbReference>
<feature type="binding site" evidence="23">
    <location>
        <position position="452"/>
    </location>
    <ligand>
        <name>FAD</name>
        <dbReference type="ChEBI" id="CHEBI:57692"/>
    </ligand>
</feature>
<dbReference type="InterPro" id="IPR000572">
    <property type="entry name" value="OxRdtase_Mopterin-bd_dom"/>
</dbReference>
<evidence type="ECO:0000256" key="19">
    <source>
        <dbReference type="ARBA" id="ARBA00023063"/>
    </source>
</evidence>
<comment type="subcellular location">
    <subcellularLocation>
        <location evidence="5">Mitochondrion outer membrane</location>
        <topology evidence="5">Single-pass membrane protein</topology>
    </subcellularLocation>
</comment>
<keyword evidence="16" id="KW-0560">Oxidoreductase</keyword>
<dbReference type="GO" id="GO:0030151">
    <property type="term" value="F:molybdenum ion binding"/>
    <property type="evidence" value="ECO:0007669"/>
    <property type="project" value="InterPro"/>
</dbReference>
<dbReference type="Gene3D" id="2.60.40.650">
    <property type="match status" value="1"/>
</dbReference>
<dbReference type="PROSITE" id="PS51384">
    <property type="entry name" value="FAD_FR"/>
    <property type="match status" value="1"/>
</dbReference>
<evidence type="ECO:0000259" key="24">
    <source>
        <dbReference type="PROSITE" id="PS50255"/>
    </source>
</evidence>
<feature type="domain" description="Cytochrome b5 heme-binding" evidence="24">
    <location>
        <begin position="294"/>
        <end position="369"/>
    </location>
</feature>
<feature type="binding site" evidence="23">
    <location>
        <position position="482"/>
    </location>
    <ligand>
        <name>FAD</name>
        <dbReference type="ChEBI" id="CHEBI:57692"/>
    </ligand>
</feature>
<dbReference type="InterPro" id="IPR036400">
    <property type="entry name" value="Cyt_B5-like_heme/steroid_sf"/>
</dbReference>
<dbReference type="FunFam" id="3.10.120.10:FF:000016">
    <property type="entry name" value="Nitrate reductase"/>
    <property type="match status" value="1"/>
</dbReference>
<comment type="cofactor">
    <cofactor evidence="2">
        <name>heme</name>
        <dbReference type="ChEBI" id="CHEBI:30413"/>
    </cofactor>
</comment>
<evidence type="ECO:0000256" key="14">
    <source>
        <dbReference type="ARBA" id="ARBA00022723"/>
    </source>
</evidence>
<comment type="similarity">
    <text evidence="7">Belongs to the nitrate reductase family.</text>
</comment>
<dbReference type="PRINTS" id="PR00371">
    <property type="entry name" value="FPNCR"/>
</dbReference>
<dbReference type="CDD" id="cd06183">
    <property type="entry name" value="cyt_b5_reduct_like"/>
    <property type="match status" value="1"/>
</dbReference>
<dbReference type="InterPro" id="IPR018506">
    <property type="entry name" value="Cyt_B5_heme-BS"/>
</dbReference>
<dbReference type="FunFam" id="2.60.40.650:FF:000001">
    <property type="entry name" value="Nitrate reductase"/>
    <property type="match status" value="1"/>
</dbReference>
<keyword evidence="15 23" id="KW-0274">FAD</keyword>
<dbReference type="SUPFAM" id="SSF55856">
    <property type="entry name" value="Cytochrome b5-like heme/steroid binding domain"/>
    <property type="match status" value="1"/>
</dbReference>
<evidence type="ECO:0000256" key="1">
    <source>
        <dbReference type="ARBA" id="ARBA00001924"/>
    </source>
</evidence>
<dbReference type="Proteomes" id="UP000799429">
    <property type="component" value="Unassembled WGS sequence"/>
</dbReference>
<dbReference type="InterPro" id="IPR001709">
    <property type="entry name" value="Flavoprot_Pyr_Nucl_cyt_Rdtase"/>
</dbReference>
<evidence type="ECO:0000256" key="15">
    <source>
        <dbReference type="ARBA" id="ARBA00022827"/>
    </source>
</evidence>
<dbReference type="InterPro" id="IPR014756">
    <property type="entry name" value="Ig_E-set"/>
</dbReference>
<dbReference type="Gene3D" id="2.40.30.10">
    <property type="entry name" value="Translation factors"/>
    <property type="match status" value="1"/>
</dbReference>
<dbReference type="FunFam" id="2.40.30.10:FF:000021">
    <property type="entry name" value="NADH-cytochrome b5 reductase"/>
    <property type="match status" value="1"/>
</dbReference>
<dbReference type="GO" id="GO:0020037">
    <property type="term" value="F:heme binding"/>
    <property type="evidence" value="ECO:0007669"/>
    <property type="project" value="InterPro"/>
</dbReference>
<dbReference type="Gene3D" id="3.40.50.80">
    <property type="entry name" value="Nucleotide-binding domain of ferredoxin-NADP reductase (FNR) module"/>
    <property type="match status" value="1"/>
</dbReference>
<dbReference type="GO" id="GO:0050464">
    <property type="term" value="F:nitrate reductase (NADPH) activity"/>
    <property type="evidence" value="ECO:0007669"/>
    <property type="project" value="UniProtKB-EC"/>
</dbReference>
<keyword evidence="17" id="KW-0408">Iron</keyword>
<comment type="catalytic activity">
    <reaction evidence="22">
        <text>nitrite + NADP(+) + H2O = nitrate + NADPH + H(+)</text>
        <dbReference type="Rhea" id="RHEA:19061"/>
        <dbReference type="ChEBI" id="CHEBI:15377"/>
        <dbReference type="ChEBI" id="CHEBI:15378"/>
        <dbReference type="ChEBI" id="CHEBI:16301"/>
        <dbReference type="ChEBI" id="CHEBI:17632"/>
        <dbReference type="ChEBI" id="CHEBI:57783"/>
        <dbReference type="ChEBI" id="CHEBI:58349"/>
        <dbReference type="EC" id="1.7.1.3"/>
    </reaction>
</comment>
<dbReference type="InterPro" id="IPR001834">
    <property type="entry name" value="CBR-like"/>
</dbReference>
<evidence type="ECO:0000256" key="2">
    <source>
        <dbReference type="ARBA" id="ARBA00001971"/>
    </source>
</evidence>
<comment type="subunit">
    <text evidence="8">Homodimer.</text>
</comment>
<evidence type="ECO:0000256" key="18">
    <source>
        <dbReference type="ARBA" id="ARBA00023027"/>
    </source>
</evidence>
<dbReference type="InterPro" id="IPR036374">
    <property type="entry name" value="OxRdtase_Mopterin-bd_sf"/>
</dbReference>
<evidence type="ECO:0000256" key="13">
    <source>
        <dbReference type="ARBA" id="ARBA00022630"/>
    </source>
</evidence>
<dbReference type="OrthoDB" id="432685at2759"/>
<dbReference type="SUPFAM" id="SSF63380">
    <property type="entry name" value="Riboflavin synthase domain-like"/>
    <property type="match status" value="1"/>
</dbReference>
<feature type="binding site" evidence="23">
    <location>
        <position position="467"/>
    </location>
    <ligand>
        <name>FAD</name>
        <dbReference type="ChEBI" id="CHEBI:57692"/>
    </ligand>
</feature>
<evidence type="ECO:0000313" key="27">
    <source>
        <dbReference type="Proteomes" id="UP000799429"/>
    </source>
</evidence>
<dbReference type="SUPFAM" id="SSF81296">
    <property type="entry name" value="E set domains"/>
    <property type="match status" value="1"/>
</dbReference>
<dbReference type="PROSITE" id="PS50255">
    <property type="entry name" value="CYTOCHROME_B5_2"/>
    <property type="match status" value="1"/>
</dbReference>
<dbReference type="PRINTS" id="PR00407">
    <property type="entry name" value="EUMOPTERIN"/>
</dbReference>
<feature type="domain" description="FAD-binding FR-type" evidence="25">
    <location>
        <begin position="396"/>
        <end position="507"/>
    </location>
</feature>
<dbReference type="InterPro" id="IPR005066">
    <property type="entry name" value="MoCF_OxRdtse_dimer"/>
</dbReference>
<keyword evidence="11" id="KW-0500">Molybdenum</keyword>
<protein>
    <recommendedName>
        <fullName evidence="10">Nitrate reductase [NADPH]</fullName>
        <ecNumber evidence="9">1.7.1.3</ecNumber>
    </recommendedName>
</protein>
<keyword evidence="14" id="KW-0479">Metal-binding</keyword>
<comment type="similarity">
    <text evidence="6">Belongs to the flavoprotein pyridine nucleotide cytochrome reductase family.</text>
</comment>
<sequence length="648" mass="73791">MDDERGMMLAHKMNGEMLRPDHGKPLRVVIPGQIGGRSVKWLKKLTLTPGPSDNWYHIYDNRVLPTMVSPDEAANKPEWWRDERYAIYDLNTNSAIAYPAHEEQLCVVGGPENYRVKGYAYGGGGRRVTRVEVSLNKGESWRLAKIDYAEDRYRGASAQELFGGTLDMSWRQSSFCWCFWNMDIPVSELKEAKDIFVRAMDEAMNLQPRDMYWSVLGMMNNPWYRITISQEKDYLRFEHPTQPALISGGWMERVKRAGGNLTNGFWGEKIGGEEAEVVVEGQAQDIKMTKDDINREISIDELRKHDTDSSPWFVVNGEVYDGIAFLKDHPGGAQSIISAAGLDATDEFMAIHSETAKAMMPTYHIGSLDEASRKVLSEGEVQSDRTEPRPTFLDTRAWNKAILHSKKTVSWDTRIFTFKLDHDEQILGLPTGQHLMIRLRDPATREAIIRSYTPISETTQKGYLDVLVKVYFDTKERKGGKMTKAMDALPLGHFVEFKGPIGKFEYKGRGNCLINSTRRFVDRFIMIAGGSGITPIYQVLRAVMQDKEDKTQCTVLDGNRLIEDILCKEDLDQFASDNEDRCKLLYTLTQAPEHWTGLRGRIAHPLLKVHAIRQDRTLVLICGPEALEKAAHKALNELGWEDEHLLFF</sequence>
<comment type="function">
    <text evidence="4">Nitrate reductase is a key enzyme involved in the first step of nitrate assimilation in plants, fungi and bacteria.</text>
</comment>
<accession>A0A9P4S7P1</accession>
<evidence type="ECO:0000259" key="25">
    <source>
        <dbReference type="PROSITE" id="PS51384"/>
    </source>
</evidence>
<evidence type="ECO:0000256" key="22">
    <source>
        <dbReference type="ARBA" id="ARBA00049155"/>
    </source>
</evidence>
<evidence type="ECO:0000256" key="12">
    <source>
        <dbReference type="ARBA" id="ARBA00022617"/>
    </source>
</evidence>
<dbReference type="SUPFAM" id="SSF56524">
    <property type="entry name" value="Oxidoreductase molybdopterin-binding domain"/>
    <property type="match status" value="1"/>
</dbReference>
<evidence type="ECO:0000256" key="4">
    <source>
        <dbReference type="ARBA" id="ARBA00003838"/>
    </source>
</evidence>
<evidence type="ECO:0000256" key="10">
    <source>
        <dbReference type="ARBA" id="ARBA00015499"/>
    </source>
</evidence>
<dbReference type="EC" id="1.7.1.3" evidence="9"/>
<comment type="cofactor">
    <cofactor evidence="3 23">
        <name>FAD</name>
        <dbReference type="ChEBI" id="CHEBI:57692"/>
    </cofactor>
</comment>
<feature type="binding site" evidence="23">
    <location>
        <position position="472"/>
    </location>
    <ligand>
        <name>FAD</name>
        <dbReference type="ChEBI" id="CHEBI:57692"/>
    </ligand>
</feature>
<feature type="binding site" evidence="23">
    <location>
        <position position="534"/>
    </location>
    <ligand>
        <name>FAD</name>
        <dbReference type="ChEBI" id="CHEBI:57692"/>
    </ligand>
</feature>
<evidence type="ECO:0000256" key="17">
    <source>
        <dbReference type="ARBA" id="ARBA00023004"/>
    </source>
</evidence>
<proteinExistence type="inferred from homology"/>
<dbReference type="InterPro" id="IPR001433">
    <property type="entry name" value="OxRdtase_FAD/NAD-bd"/>
</dbReference>
<dbReference type="PRINTS" id="PR00406">
    <property type="entry name" value="CYTB5RDTASE"/>
</dbReference>
<dbReference type="InterPro" id="IPR017938">
    <property type="entry name" value="Riboflavin_synthase-like_b-brl"/>
</dbReference>